<reference evidence="2 3" key="1">
    <citation type="submission" date="2024-08" db="EMBL/GenBank/DDBJ databases">
        <authorList>
            <person name="Lu H."/>
        </authorList>
    </citation>
    <scope>NUCLEOTIDE SEQUENCE [LARGE SCALE GENOMIC DNA]</scope>
    <source>
        <strain evidence="2 3">BYS78W</strain>
    </source>
</reference>
<sequence length="41" mass="4433">MSDDGSLDIGELGDAKPLTPDDVQRPLAKPGDVLPLRRTWS</sequence>
<dbReference type="EMBL" id="JBIGIC010000017">
    <property type="protein sequence ID" value="MFG6490040.1"/>
    <property type="molecule type" value="Genomic_DNA"/>
</dbReference>
<dbReference type="RefSeq" id="WP_394416737.1">
    <property type="nucleotide sequence ID" value="NZ_JBIGIC010000017.1"/>
</dbReference>
<evidence type="ECO:0000313" key="3">
    <source>
        <dbReference type="Proteomes" id="UP001606134"/>
    </source>
</evidence>
<organism evidence="2 3">
    <name type="scientific">Pelomonas candidula</name>
    <dbReference type="NCBI Taxonomy" id="3299025"/>
    <lineage>
        <taxon>Bacteria</taxon>
        <taxon>Pseudomonadati</taxon>
        <taxon>Pseudomonadota</taxon>
        <taxon>Betaproteobacteria</taxon>
        <taxon>Burkholderiales</taxon>
        <taxon>Sphaerotilaceae</taxon>
        <taxon>Roseateles</taxon>
    </lineage>
</organism>
<protein>
    <submittedName>
        <fullName evidence="2">Uncharacterized protein</fullName>
    </submittedName>
</protein>
<evidence type="ECO:0000256" key="1">
    <source>
        <dbReference type="SAM" id="MobiDB-lite"/>
    </source>
</evidence>
<keyword evidence="3" id="KW-1185">Reference proteome</keyword>
<dbReference type="Proteomes" id="UP001606134">
    <property type="component" value="Unassembled WGS sequence"/>
</dbReference>
<accession>A0ABW7HJE6</accession>
<comment type="caution">
    <text evidence="2">The sequence shown here is derived from an EMBL/GenBank/DDBJ whole genome shotgun (WGS) entry which is preliminary data.</text>
</comment>
<evidence type="ECO:0000313" key="2">
    <source>
        <dbReference type="EMBL" id="MFG6490040.1"/>
    </source>
</evidence>
<feature type="region of interest" description="Disordered" evidence="1">
    <location>
        <begin position="1"/>
        <end position="41"/>
    </location>
</feature>
<proteinExistence type="predicted"/>
<gene>
    <name evidence="2" type="ORF">ACG04R_25410</name>
</gene>
<name>A0ABW7HJE6_9BURK</name>